<dbReference type="RefSeq" id="WP_095099712.1">
    <property type="nucleotide sequence ID" value="NZ_CAMIQD010000007.1"/>
</dbReference>
<gene>
    <name evidence="4" type="primary">bltD</name>
    <name evidence="4" type="ORF">SAMEA4384070_04612</name>
</gene>
<evidence type="ECO:0000259" key="3">
    <source>
        <dbReference type="PROSITE" id="PS51186"/>
    </source>
</evidence>
<dbReference type="Gene3D" id="3.40.630.30">
    <property type="match status" value="1"/>
</dbReference>
<dbReference type="EMBL" id="LT906479">
    <property type="protein sequence ID" value="SNW05930.1"/>
    <property type="molecule type" value="Genomic_DNA"/>
</dbReference>
<name>A0A240CD68_SERFI</name>
<feature type="domain" description="N-acetyltransferase" evidence="3">
    <location>
        <begin position="4"/>
        <end position="164"/>
    </location>
</feature>
<dbReference type="KEGG" id="sfj:SAMEA4384070_4612"/>
<evidence type="ECO:0000313" key="4">
    <source>
        <dbReference type="EMBL" id="SNW05930.1"/>
    </source>
</evidence>
<dbReference type="STRING" id="1411141.GCA_001590885_04758"/>
<dbReference type="InterPro" id="IPR000182">
    <property type="entry name" value="GNAT_dom"/>
</dbReference>
<dbReference type="Proteomes" id="UP000215134">
    <property type="component" value="Chromosome 1"/>
</dbReference>
<sequence>MSEIVVRHVETTDAQALQQLYSQPALYRDTLHLPLQSIELWQRRLAEQPPGMHNLVACLDGQLVGQLAVELNQRVRRRHVATFGLGVDSRYQGQGIGSSLMQAMIDICDSWAAIERIELTVFTDNQAAIALYRKFGFEIEGTSRRYAMRDGVLVDAYHMARFRSAQANGDA</sequence>
<dbReference type="Pfam" id="PF00583">
    <property type="entry name" value="Acetyltransf_1"/>
    <property type="match status" value="1"/>
</dbReference>
<dbReference type="OrthoDB" id="336415at2"/>
<dbReference type="CDD" id="cd04301">
    <property type="entry name" value="NAT_SF"/>
    <property type="match status" value="1"/>
</dbReference>
<keyword evidence="2 4" id="KW-0012">Acyltransferase</keyword>
<organism evidence="4 5">
    <name type="scientific">Serratia ficaria</name>
    <dbReference type="NCBI Taxonomy" id="61651"/>
    <lineage>
        <taxon>Bacteria</taxon>
        <taxon>Pseudomonadati</taxon>
        <taxon>Pseudomonadota</taxon>
        <taxon>Gammaproteobacteria</taxon>
        <taxon>Enterobacterales</taxon>
        <taxon>Yersiniaceae</taxon>
        <taxon>Serratia</taxon>
    </lineage>
</organism>
<dbReference type="InterPro" id="IPR016181">
    <property type="entry name" value="Acyl_CoA_acyltransferase"/>
</dbReference>
<dbReference type="PANTHER" id="PTHR42919">
    <property type="entry name" value="N-ALPHA-ACETYLTRANSFERASE"/>
    <property type="match status" value="1"/>
</dbReference>
<evidence type="ECO:0000256" key="1">
    <source>
        <dbReference type="ARBA" id="ARBA00022679"/>
    </source>
</evidence>
<dbReference type="PANTHER" id="PTHR42919:SF8">
    <property type="entry name" value="N-ALPHA-ACETYLTRANSFERASE 50"/>
    <property type="match status" value="1"/>
</dbReference>
<dbReference type="AlphaFoldDB" id="A0A240CD68"/>
<keyword evidence="1 4" id="KW-0808">Transferase</keyword>
<dbReference type="InterPro" id="IPR051556">
    <property type="entry name" value="N-term/lysine_N-AcTrnsfr"/>
</dbReference>
<keyword evidence="5" id="KW-1185">Reference proteome</keyword>
<reference evidence="4 5" key="1">
    <citation type="submission" date="2017-06" db="EMBL/GenBank/DDBJ databases">
        <authorList>
            <consortium name="Pathogen Informatics"/>
        </authorList>
    </citation>
    <scope>NUCLEOTIDE SEQUENCE [LARGE SCALE GENOMIC DNA]</scope>
    <source>
        <strain evidence="4 5">NCTC12148</strain>
    </source>
</reference>
<proteinExistence type="predicted"/>
<dbReference type="PROSITE" id="PS51186">
    <property type="entry name" value="GNAT"/>
    <property type="match status" value="1"/>
</dbReference>
<evidence type="ECO:0000313" key="5">
    <source>
        <dbReference type="Proteomes" id="UP000215134"/>
    </source>
</evidence>
<dbReference type="GeneID" id="75029731"/>
<dbReference type="GO" id="GO:0004145">
    <property type="term" value="F:diamine N-acetyltransferase activity"/>
    <property type="evidence" value="ECO:0007669"/>
    <property type="project" value="UniProtKB-EC"/>
</dbReference>
<accession>A0A240CD68</accession>
<dbReference type="SUPFAM" id="SSF55729">
    <property type="entry name" value="Acyl-CoA N-acyltransferases (Nat)"/>
    <property type="match status" value="1"/>
</dbReference>
<evidence type="ECO:0000256" key="2">
    <source>
        <dbReference type="ARBA" id="ARBA00023315"/>
    </source>
</evidence>
<dbReference type="EC" id="2.3.1.57" evidence="4"/>
<protein>
    <submittedName>
        <fullName evidence="4">Spermine/spermidine acetyltransferase</fullName>
        <ecNumber evidence="4">2.3.1.57</ecNumber>
    </submittedName>
</protein>